<reference evidence="1 2" key="1">
    <citation type="submission" date="2019-07" db="EMBL/GenBank/DDBJ databases">
        <title>Rapid identification of Enteric Bacteria from Whole Genome Sequences (WGS) using Average Nucleotide Identity (ANI).</title>
        <authorList>
            <person name="Lane C."/>
        </authorList>
    </citation>
    <scope>NUCLEOTIDE SEQUENCE [LARGE SCALE GENOMIC DNA]</scope>
    <source>
        <strain evidence="1 2">D2411</strain>
    </source>
</reference>
<dbReference type="EMBL" id="VOAP01000020">
    <property type="protein sequence ID" value="TWO19246.1"/>
    <property type="molecule type" value="Genomic_DNA"/>
</dbReference>
<gene>
    <name evidence="1" type="ORF">YZ82_07405</name>
</gene>
<feature type="non-terminal residue" evidence="1">
    <location>
        <position position="84"/>
    </location>
</feature>
<sequence>MFNIEKAKQNSSFRELKHSKISSKFLGLDGKNLLNLGSNDYLGIASNRALRDEFLQICLDSEWYFSSLVNSLTKSKLFKLWFKV</sequence>
<accession>A0A562XC34</accession>
<name>A0A562XC34_CAMHY</name>
<dbReference type="AlphaFoldDB" id="A0A562XC34"/>
<evidence type="ECO:0000313" key="2">
    <source>
        <dbReference type="Proteomes" id="UP000321812"/>
    </source>
</evidence>
<organism evidence="1 2">
    <name type="scientific">Campylobacter hyointestinalis</name>
    <dbReference type="NCBI Taxonomy" id="198"/>
    <lineage>
        <taxon>Bacteria</taxon>
        <taxon>Pseudomonadati</taxon>
        <taxon>Campylobacterota</taxon>
        <taxon>Epsilonproteobacteria</taxon>
        <taxon>Campylobacterales</taxon>
        <taxon>Campylobacteraceae</taxon>
        <taxon>Campylobacter</taxon>
    </lineage>
</organism>
<evidence type="ECO:0000313" key="1">
    <source>
        <dbReference type="EMBL" id="TWO19246.1"/>
    </source>
</evidence>
<proteinExistence type="predicted"/>
<comment type="caution">
    <text evidence="1">The sequence shown here is derived from an EMBL/GenBank/DDBJ whole genome shotgun (WGS) entry which is preliminary data.</text>
</comment>
<protein>
    <submittedName>
        <fullName evidence="1">8-amino-7-oxononanoate synthase</fullName>
    </submittedName>
</protein>
<dbReference type="Proteomes" id="UP000321812">
    <property type="component" value="Unassembled WGS sequence"/>
</dbReference>